<dbReference type="AlphaFoldDB" id="T0YKE3"/>
<organism evidence="2">
    <name type="scientific">mine drainage metagenome</name>
    <dbReference type="NCBI Taxonomy" id="410659"/>
    <lineage>
        <taxon>unclassified sequences</taxon>
        <taxon>metagenomes</taxon>
        <taxon>ecological metagenomes</taxon>
    </lineage>
</organism>
<dbReference type="InterPro" id="IPR013830">
    <property type="entry name" value="SGNH_hydro"/>
</dbReference>
<reference evidence="2" key="2">
    <citation type="journal article" date="2014" name="ISME J.">
        <title>Microbial stratification in low pH oxic and suboxic macroscopic growths along an acid mine drainage.</title>
        <authorList>
            <person name="Mendez-Garcia C."/>
            <person name="Mesa V."/>
            <person name="Sprenger R.R."/>
            <person name="Richter M."/>
            <person name="Diez M.S."/>
            <person name="Solano J."/>
            <person name="Bargiela R."/>
            <person name="Golyshina O.V."/>
            <person name="Manteca A."/>
            <person name="Ramos J.L."/>
            <person name="Gallego J.R."/>
            <person name="Llorente I."/>
            <person name="Martins Dos Santos V.A."/>
            <person name="Jensen O.N."/>
            <person name="Pelaez A.I."/>
            <person name="Sanchez J."/>
            <person name="Ferrer M."/>
        </authorList>
    </citation>
    <scope>NUCLEOTIDE SEQUENCE</scope>
</reference>
<dbReference type="CDD" id="cd01822">
    <property type="entry name" value="Lysophospholipase_L1_like"/>
    <property type="match status" value="1"/>
</dbReference>
<dbReference type="Gene3D" id="3.40.50.1110">
    <property type="entry name" value="SGNH hydrolase"/>
    <property type="match status" value="1"/>
</dbReference>
<dbReference type="GO" id="GO:0004622">
    <property type="term" value="F:phosphatidylcholine lysophospholipase activity"/>
    <property type="evidence" value="ECO:0007669"/>
    <property type="project" value="TreeGrafter"/>
</dbReference>
<dbReference type="PANTHER" id="PTHR30383">
    <property type="entry name" value="THIOESTERASE 1/PROTEASE 1/LYSOPHOSPHOLIPASE L1"/>
    <property type="match status" value="1"/>
</dbReference>
<dbReference type="InterPro" id="IPR036514">
    <property type="entry name" value="SGNH_hydro_sf"/>
</dbReference>
<name>T0YKE3_9ZZZZ</name>
<dbReference type="PANTHER" id="PTHR30383:SF24">
    <property type="entry name" value="THIOESTERASE 1_PROTEASE 1_LYSOPHOSPHOLIPASE L1"/>
    <property type="match status" value="1"/>
</dbReference>
<dbReference type="Pfam" id="PF13472">
    <property type="entry name" value="Lipase_GDSL_2"/>
    <property type="match status" value="1"/>
</dbReference>
<keyword evidence="2" id="KW-0378">Hydrolase</keyword>
<evidence type="ECO:0000313" key="2">
    <source>
        <dbReference type="EMBL" id="EQD32407.1"/>
    </source>
</evidence>
<sequence length="238" mass="25624">MVLVVLVLLLIGLLTLPVQAAEHAAVPAALSRPILVLGDSLSAAYNIPRAQGWVHLLGARLAEMRSPRRVINASVSGATTADGLARLPKLLARDKPALVIIELGANDGLRGLPLSEIERNLQRMIVRSRETGAKVLLLGIELPVNYGAQYRAGLQAIYARLARRYRLSLVPFLLAKVASQPGLMQDDGLHPRAAGEPLVLDTVWPVLQPLLGQLPHRASALRDLHVGITPEQAQSSHQ</sequence>
<dbReference type="InterPro" id="IPR051532">
    <property type="entry name" value="Ester_Hydrolysis_Enzymes"/>
</dbReference>
<evidence type="ECO:0000259" key="1">
    <source>
        <dbReference type="Pfam" id="PF13472"/>
    </source>
</evidence>
<feature type="domain" description="SGNH hydrolase-type esterase" evidence="1">
    <location>
        <begin position="36"/>
        <end position="195"/>
    </location>
</feature>
<comment type="caution">
    <text evidence="2">The sequence shown here is derived from an EMBL/GenBank/DDBJ whole genome shotgun (WGS) entry which is preliminary data.</text>
</comment>
<dbReference type="SUPFAM" id="SSF52266">
    <property type="entry name" value="SGNH hydrolase"/>
    <property type="match status" value="1"/>
</dbReference>
<protein>
    <submittedName>
        <fullName evidence="2">GDSL-like lipase/acylhydrolase</fullName>
    </submittedName>
</protein>
<accession>T0YKE3</accession>
<dbReference type="EMBL" id="AUZX01014401">
    <property type="protein sequence ID" value="EQD32407.1"/>
    <property type="molecule type" value="Genomic_DNA"/>
</dbReference>
<reference evidence="2" key="1">
    <citation type="submission" date="2013-08" db="EMBL/GenBank/DDBJ databases">
        <authorList>
            <person name="Mendez C."/>
            <person name="Richter M."/>
            <person name="Ferrer M."/>
            <person name="Sanchez J."/>
        </authorList>
    </citation>
    <scope>NUCLEOTIDE SEQUENCE</scope>
</reference>
<proteinExistence type="predicted"/>
<gene>
    <name evidence="2" type="ORF">B1A_19519</name>
</gene>